<dbReference type="AlphaFoldDB" id="A0A1G2BW54"/>
<dbReference type="SUPFAM" id="SSF159941">
    <property type="entry name" value="MM3350-like"/>
    <property type="match status" value="1"/>
</dbReference>
<dbReference type="InterPro" id="IPR012912">
    <property type="entry name" value="Plasmid_pRiA4b_Orf3-like"/>
</dbReference>
<dbReference type="Proteomes" id="UP000178109">
    <property type="component" value="Unassembled WGS sequence"/>
</dbReference>
<feature type="region of interest" description="Disordered" evidence="1">
    <location>
        <begin position="204"/>
        <end position="232"/>
    </location>
</feature>
<comment type="caution">
    <text evidence="3">The sequence shown here is derived from an EMBL/GenBank/DDBJ whole genome shotgun (WGS) entry which is preliminary data.</text>
</comment>
<dbReference type="EMBL" id="MHKO01000002">
    <property type="protein sequence ID" value="OGY93186.1"/>
    <property type="molecule type" value="Genomic_DNA"/>
</dbReference>
<protein>
    <recommendedName>
        <fullName evidence="2">Plasmid pRiA4b Orf3-like domain-containing protein</fullName>
    </recommendedName>
</protein>
<dbReference type="InterPro" id="IPR024047">
    <property type="entry name" value="MM3350-like_sf"/>
</dbReference>
<dbReference type="Pfam" id="PF07929">
    <property type="entry name" value="PRiA4_ORF3"/>
    <property type="match status" value="1"/>
</dbReference>
<evidence type="ECO:0000313" key="3">
    <source>
        <dbReference type="EMBL" id="OGY93186.1"/>
    </source>
</evidence>
<evidence type="ECO:0000259" key="2">
    <source>
        <dbReference type="Pfam" id="PF07929"/>
    </source>
</evidence>
<feature type="compositionally biased region" description="Basic and acidic residues" evidence="1">
    <location>
        <begin position="211"/>
        <end position="221"/>
    </location>
</feature>
<name>A0A1G2BW54_9BACT</name>
<dbReference type="Gene3D" id="3.10.290.30">
    <property type="entry name" value="MM3350-like"/>
    <property type="match status" value="1"/>
</dbReference>
<gene>
    <name evidence="3" type="ORF">A3H70_01525</name>
</gene>
<reference evidence="3 4" key="1">
    <citation type="journal article" date="2016" name="Nat. Commun.">
        <title>Thousands of microbial genomes shed light on interconnected biogeochemical processes in an aquifer system.</title>
        <authorList>
            <person name="Anantharaman K."/>
            <person name="Brown C.T."/>
            <person name="Hug L.A."/>
            <person name="Sharon I."/>
            <person name="Castelle C.J."/>
            <person name="Probst A.J."/>
            <person name="Thomas B.C."/>
            <person name="Singh A."/>
            <person name="Wilkins M.J."/>
            <person name="Karaoz U."/>
            <person name="Brodie E.L."/>
            <person name="Williams K.H."/>
            <person name="Hubbard S.S."/>
            <person name="Banfield J.F."/>
        </authorList>
    </citation>
    <scope>NUCLEOTIDE SEQUENCE [LARGE SCALE GENOMIC DNA]</scope>
</reference>
<proteinExistence type="predicted"/>
<evidence type="ECO:0000256" key="1">
    <source>
        <dbReference type="SAM" id="MobiDB-lite"/>
    </source>
</evidence>
<evidence type="ECO:0000313" key="4">
    <source>
        <dbReference type="Proteomes" id="UP000178109"/>
    </source>
</evidence>
<feature type="domain" description="Plasmid pRiA4b Orf3-like" evidence="2">
    <location>
        <begin position="25"/>
        <end position="206"/>
    </location>
</feature>
<dbReference type="STRING" id="1798553.A3H70_01525"/>
<accession>A0A1G2BW54</accession>
<sequence>MPKKIKRHTAKPKAVKSKGDARNTVFRFKITLDDSSPKVWRRILVPANYTFFDFHVAIQNAMGWCDGHLHAFHIAQKGTAKPLEIRFSDPENDDQFGGEFLDERLERIADYFGKLVKQCKYCYDFGDNWDHTILFEREMPAEPGADYPQCTAGANACPPEDCGGVWGYRDLQKILANPRHKEHQEMAEWMCLDDAKDFDPAEFDAEEAEFEDPRHRLKEYEQGFGVKPVREH</sequence>
<dbReference type="PANTHER" id="PTHR41878:SF1">
    <property type="entry name" value="TNPR PROTEIN"/>
    <property type="match status" value="1"/>
</dbReference>
<organism evidence="3 4">
    <name type="scientific">Candidatus Komeilibacteria bacterium RIFCSPLOWO2_02_FULL_48_11</name>
    <dbReference type="NCBI Taxonomy" id="1798553"/>
    <lineage>
        <taxon>Bacteria</taxon>
        <taxon>Candidatus Komeiliibacteriota</taxon>
    </lineage>
</organism>
<dbReference type="PANTHER" id="PTHR41878">
    <property type="entry name" value="LEXA REPRESSOR-RELATED"/>
    <property type="match status" value="1"/>
</dbReference>